<evidence type="ECO:0000313" key="4">
    <source>
        <dbReference type="EMBL" id="MDG3005868.1"/>
    </source>
</evidence>
<dbReference type="EMBL" id="JARRAG010000002">
    <property type="protein sequence ID" value="MDG3005868.1"/>
    <property type="molecule type" value="Genomic_DNA"/>
</dbReference>
<feature type="domain" description="Insertion element IS402-like" evidence="3">
    <location>
        <begin position="2"/>
        <end position="75"/>
    </location>
</feature>
<dbReference type="NCBIfam" id="NF033580">
    <property type="entry name" value="transpos_IS5_3"/>
    <property type="match status" value="1"/>
</dbReference>
<evidence type="ECO:0000313" key="5">
    <source>
        <dbReference type="Proteomes" id="UP001216907"/>
    </source>
</evidence>
<name>A0ABT6FE66_9BACT</name>
<dbReference type="Proteomes" id="UP001216907">
    <property type="component" value="Unassembled WGS sequence"/>
</dbReference>
<accession>A0ABT6FE66</accession>
<dbReference type="PANTHER" id="PTHR30007">
    <property type="entry name" value="PHP DOMAIN PROTEIN"/>
    <property type="match status" value="1"/>
</dbReference>
<gene>
    <name evidence="4" type="ORF">PZE19_18945</name>
</gene>
<dbReference type="Pfam" id="PF01609">
    <property type="entry name" value="DDE_Tnp_1"/>
    <property type="match status" value="1"/>
</dbReference>
<dbReference type="Pfam" id="PF13340">
    <property type="entry name" value="DUF4096"/>
    <property type="match status" value="1"/>
</dbReference>
<dbReference type="InterPro" id="IPR025161">
    <property type="entry name" value="IS402-like_dom"/>
</dbReference>
<dbReference type="RefSeq" id="WP_277862194.1">
    <property type="nucleotide sequence ID" value="NZ_JARRAG010000002.1"/>
</dbReference>
<evidence type="ECO:0000256" key="1">
    <source>
        <dbReference type="SAM" id="MobiDB-lite"/>
    </source>
</evidence>
<reference evidence="4 5" key="1">
    <citation type="submission" date="2023-03" db="EMBL/GenBank/DDBJ databases">
        <title>Paludisphaera mucosa sp. nov. a novel planctomycete from northern fen.</title>
        <authorList>
            <person name="Ivanova A."/>
        </authorList>
    </citation>
    <scope>NUCLEOTIDE SEQUENCE [LARGE SCALE GENOMIC DNA]</scope>
    <source>
        <strain evidence="4 5">Pla2</strain>
    </source>
</reference>
<evidence type="ECO:0000259" key="2">
    <source>
        <dbReference type="Pfam" id="PF01609"/>
    </source>
</evidence>
<organism evidence="4 5">
    <name type="scientific">Paludisphaera mucosa</name>
    <dbReference type="NCBI Taxonomy" id="3030827"/>
    <lineage>
        <taxon>Bacteria</taxon>
        <taxon>Pseudomonadati</taxon>
        <taxon>Planctomycetota</taxon>
        <taxon>Planctomycetia</taxon>
        <taxon>Isosphaerales</taxon>
        <taxon>Isosphaeraceae</taxon>
        <taxon>Paludisphaera</taxon>
    </lineage>
</organism>
<comment type="caution">
    <text evidence="4">The sequence shown here is derived from an EMBL/GenBank/DDBJ whole genome shotgun (WGS) entry which is preliminary data.</text>
</comment>
<feature type="domain" description="Transposase IS4-like" evidence="2">
    <location>
        <begin position="91"/>
        <end position="258"/>
    </location>
</feature>
<proteinExistence type="predicted"/>
<sequence>MITDGLWAAMEPLVNQAKRHRGGHPPVLPDRMFFEAQLYLARTGVPLRDLPGEFGAWDAVYNRFRRWVASGALERQFESMTADPQFGAVRRVLVDSTDVRAHRHAAGAARKTKHLGAATSARRQGLGRSRGGLTSKIIVTAADEDTAIAVDVRPGRAHDAPLLKPMLRRAAARVEAIDQVVGDKAFDGAAQRRACAAIGAEAVIPAKANRVDPEPLDEAANRERNRVERLFAKLKEFRRVATRYEKLKATFLGMIHLALGFIRLRAKTNVNRA</sequence>
<evidence type="ECO:0000259" key="3">
    <source>
        <dbReference type="Pfam" id="PF13340"/>
    </source>
</evidence>
<keyword evidence="5" id="KW-1185">Reference proteome</keyword>
<protein>
    <submittedName>
        <fullName evidence="4">IS5 family transposase</fullName>
    </submittedName>
</protein>
<dbReference type="PANTHER" id="PTHR30007:SF1">
    <property type="entry name" value="BLR1914 PROTEIN"/>
    <property type="match status" value="1"/>
</dbReference>
<dbReference type="InterPro" id="IPR002559">
    <property type="entry name" value="Transposase_11"/>
</dbReference>
<feature type="region of interest" description="Disordered" evidence="1">
    <location>
        <begin position="106"/>
        <end position="128"/>
    </location>
</feature>